<keyword evidence="1" id="KW-1133">Transmembrane helix</keyword>
<accession>A0A1X0B1C3</accession>
<evidence type="ECO:0000313" key="2">
    <source>
        <dbReference type="EMBL" id="ORA35989.1"/>
    </source>
</evidence>
<organism evidence="2 3">
    <name type="scientific">Mycobacterium aquaticum</name>
    <dbReference type="NCBI Taxonomy" id="1927124"/>
    <lineage>
        <taxon>Bacteria</taxon>
        <taxon>Bacillati</taxon>
        <taxon>Actinomycetota</taxon>
        <taxon>Actinomycetes</taxon>
        <taxon>Mycobacteriales</taxon>
        <taxon>Mycobacteriaceae</taxon>
        <taxon>Mycobacterium</taxon>
    </lineage>
</organism>
<proteinExistence type="predicted"/>
<evidence type="ECO:0000313" key="3">
    <source>
        <dbReference type="Proteomes" id="UP000192448"/>
    </source>
</evidence>
<reference evidence="2 3" key="1">
    <citation type="submission" date="2017-02" db="EMBL/GenBank/DDBJ databases">
        <title>The new phylogeny of genus Mycobacterium.</title>
        <authorList>
            <person name="Tortoli E."/>
            <person name="Trovato A."/>
            <person name="Cirillo D.M."/>
        </authorList>
    </citation>
    <scope>NUCLEOTIDE SEQUENCE [LARGE SCALE GENOMIC DNA]</scope>
    <source>
        <strain evidence="2 3">RW6</strain>
    </source>
</reference>
<keyword evidence="1" id="KW-0812">Transmembrane</keyword>
<dbReference type="AlphaFoldDB" id="A0A1X0B1C3"/>
<keyword evidence="1" id="KW-0472">Membrane</keyword>
<dbReference type="STRING" id="1927124.BST13_12945"/>
<evidence type="ECO:0000256" key="1">
    <source>
        <dbReference type="SAM" id="Phobius"/>
    </source>
</evidence>
<name>A0A1X0B1C3_9MYCO</name>
<dbReference type="Proteomes" id="UP000192448">
    <property type="component" value="Unassembled WGS sequence"/>
</dbReference>
<keyword evidence="3" id="KW-1185">Reference proteome</keyword>
<feature type="transmembrane region" description="Helical" evidence="1">
    <location>
        <begin position="31"/>
        <end position="49"/>
    </location>
</feature>
<comment type="caution">
    <text evidence="2">The sequence shown here is derived from an EMBL/GenBank/DDBJ whole genome shotgun (WGS) entry which is preliminary data.</text>
</comment>
<sequence length="62" mass="6604">MVLLVLGIQGAIRLLVDHDNAGLMSWLPGGFAARLLGYLLIATVGVVLARSGKRRSDRSEAD</sequence>
<dbReference type="OrthoDB" id="4774496at2"/>
<dbReference type="EMBL" id="MVHF01000010">
    <property type="protein sequence ID" value="ORA35989.1"/>
    <property type="molecule type" value="Genomic_DNA"/>
</dbReference>
<gene>
    <name evidence="2" type="ORF">BST13_12945</name>
</gene>
<protein>
    <submittedName>
        <fullName evidence="2">Uncharacterized protein</fullName>
    </submittedName>
</protein>